<dbReference type="InterPro" id="IPR006208">
    <property type="entry name" value="Glyco_hormone_CN"/>
</dbReference>
<evidence type="ECO:0000313" key="7">
    <source>
        <dbReference type="Proteomes" id="UP001497497"/>
    </source>
</evidence>
<evidence type="ECO:0000256" key="2">
    <source>
        <dbReference type="ARBA" id="ARBA00022525"/>
    </source>
</evidence>
<feature type="disulfide bond" evidence="4">
    <location>
        <begin position="97"/>
        <end position="146"/>
    </location>
</feature>
<proteinExistence type="predicted"/>
<evidence type="ECO:0000256" key="1">
    <source>
        <dbReference type="ARBA" id="ARBA00004613"/>
    </source>
</evidence>
<dbReference type="InterPro" id="IPR006207">
    <property type="entry name" value="Cys_knot_C"/>
</dbReference>
<dbReference type="Proteomes" id="UP001497497">
    <property type="component" value="Unassembled WGS sequence"/>
</dbReference>
<comment type="subcellular location">
    <subcellularLocation>
        <location evidence="1">Secreted</location>
    </subcellularLocation>
</comment>
<dbReference type="PROSITE" id="PS01185">
    <property type="entry name" value="CTCK_1"/>
    <property type="match status" value="1"/>
</dbReference>
<accession>A0AAV2H475</accession>
<evidence type="ECO:0000259" key="5">
    <source>
        <dbReference type="PROSITE" id="PS01225"/>
    </source>
</evidence>
<keyword evidence="2" id="KW-0964">Secreted</keyword>
<keyword evidence="3 4" id="KW-1015">Disulfide bond</keyword>
<dbReference type="GO" id="GO:0005576">
    <property type="term" value="C:extracellular region"/>
    <property type="evidence" value="ECO:0007669"/>
    <property type="project" value="UniProtKB-SubCell"/>
</dbReference>
<comment type="caution">
    <text evidence="6">The sequence shown here is derived from an EMBL/GenBank/DDBJ whole genome shotgun (WGS) entry which is preliminary data.</text>
</comment>
<organism evidence="6 7">
    <name type="scientific">Lymnaea stagnalis</name>
    <name type="common">Great pond snail</name>
    <name type="synonym">Helix stagnalis</name>
    <dbReference type="NCBI Taxonomy" id="6523"/>
    <lineage>
        <taxon>Eukaryota</taxon>
        <taxon>Metazoa</taxon>
        <taxon>Spiralia</taxon>
        <taxon>Lophotrochozoa</taxon>
        <taxon>Mollusca</taxon>
        <taxon>Gastropoda</taxon>
        <taxon>Heterobranchia</taxon>
        <taxon>Euthyneura</taxon>
        <taxon>Panpulmonata</taxon>
        <taxon>Hygrophila</taxon>
        <taxon>Lymnaeoidea</taxon>
        <taxon>Lymnaeidae</taxon>
        <taxon>Lymnaea</taxon>
    </lineage>
</organism>
<keyword evidence="7" id="KW-1185">Reference proteome</keyword>
<dbReference type="SMART" id="SM00041">
    <property type="entry name" value="CT"/>
    <property type="match status" value="1"/>
</dbReference>
<dbReference type="PROSITE" id="PS01225">
    <property type="entry name" value="CTCK_2"/>
    <property type="match status" value="1"/>
</dbReference>
<evidence type="ECO:0000313" key="6">
    <source>
        <dbReference type="EMBL" id="CAL1528462.1"/>
    </source>
</evidence>
<sequence length="195" mass="21184">MIGPDKLLVVSLLVTVTSAMLYSRYKPGWASLSSSSKASSSSPSSPSASLLRLRQGLDTLKSRSRLGTRSDLSSRETCSLQAVILRLDPPLRIDDDCSTAYVQTFGCRGGCSSYSQVDPRNTTNIFHSCSCCQPVRFTVSIAVIPCRNGQHMRVPVKDALRCSCRPCYADETPKDMANLRDFLTKAAVDTPLPIG</sequence>
<dbReference type="EMBL" id="CAXITT010000033">
    <property type="protein sequence ID" value="CAL1528462.1"/>
    <property type="molecule type" value="Genomic_DNA"/>
</dbReference>
<dbReference type="AlphaFoldDB" id="A0AAV2H475"/>
<name>A0AAV2H475_LYMST</name>
<protein>
    <recommendedName>
        <fullName evidence="5">CTCK domain-containing protein</fullName>
    </recommendedName>
</protein>
<evidence type="ECO:0000256" key="4">
    <source>
        <dbReference type="PROSITE-ProRule" id="PRU00039"/>
    </source>
</evidence>
<feature type="domain" description="CTCK" evidence="5">
    <location>
        <begin position="78"/>
        <end position="168"/>
    </location>
</feature>
<reference evidence="6 7" key="1">
    <citation type="submission" date="2024-04" db="EMBL/GenBank/DDBJ databases">
        <authorList>
            <consortium name="Genoscope - CEA"/>
            <person name="William W."/>
        </authorList>
    </citation>
    <scope>NUCLEOTIDE SEQUENCE [LARGE SCALE GENOMIC DNA]</scope>
</reference>
<comment type="caution">
    <text evidence="4">Lacks conserved residue(s) required for the propagation of feature annotation.</text>
</comment>
<dbReference type="Gene3D" id="2.10.90.10">
    <property type="entry name" value="Cystine-knot cytokines"/>
    <property type="match status" value="1"/>
</dbReference>
<dbReference type="InterPro" id="IPR029034">
    <property type="entry name" value="Cystine-knot_cytokine"/>
</dbReference>
<gene>
    <name evidence="6" type="ORF">GSLYS_00002632001</name>
</gene>
<evidence type="ECO:0000256" key="3">
    <source>
        <dbReference type="ARBA" id="ARBA00023157"/>
    </source>
</evidence>
<dbReference type="Pfam" id="PF00007">
    <property type="entry name" value="Cys_knot"/>
    <property type="match status" value="1"/>
</dbReference>